<proteinExistence type="predicted"/>
<dbReference type="AlphaFoldDB" id="A0A2Z2K9G4"/>
<dbReference type="EMBL" id="CP021780">
    <property type="protein sequence ID" value="ASA22057.1"/>
    <property type="molecule type" value="Genomic_DNA"/>
</dbReference>
<evidence type="ECO:0000313" key="2">
    <source>
        <dbReference type="EMBL" id="ASA22057.1"/>
    </source>
</evidence>
<feature type="region of interest" description="Disordered" evidence="1">
    <location>
        <begin position="1"/>
        <end position="26"/>
    </location>
</feature>
<protein>
    <submittedName>
        <fullName evidence="2">Uncharacterized protein</fullName>
    </submittedName>
</protein>
<dbReference type="RefSeq" id="WP_087916063.1">
    <property type="nucleotide sequence ID" value="NZ_CP021780.1"/>
</dbReference>
<dbReference type="OrthoDB" id="2640727at2"/>
<name>A0A2Z2K9G4_9BACL</name>
<dbReference type="Proteomes" id="UP000249890">
    <property type="component" value="Chromosome"/>
</dbReference>
<organism evidence="2 3">
    <name type="scientific">Paenibacillus donghaensis</name>
    <dbReference type="NCBI Taxonomy" id="414771"/>
    <lineage>
        <taxon>Bacteria</taxon>
        <taxon>Bacillati</taxon>
        <taxon>Bacillota</taxon>
        <taxon>Bacilli</taxon>
        <taxon>Bacillales</taxon>
        <taxon>Paenibacillaceae</taxon>
        <taxon>Paenibacillus</taxon>
    </lineage>
</organism>
<sequence>MAADGVNSAALEKAHAAQPSNPLTGRFETHVNAKDWVILSPDGTEHRCRNLMLWLREHADLLDGTVIQAFDGFAKMKQTALGKRPKNKSYQWRGWRLKDWGD</sequence>
<evidence type="ECO:0000313" key="3">
    <source>
        <dbReference type="Proteomes" id="UP000249890"/>
    </source>
</evidence>
<keyword evidence="3" id="KW-1185">Reference proteome</keyword>
<dbReference type="KEGG" id="pdh:B9T62_15505"/>
<evidence type="ECO:0000256" key="1">
    <source>
        <dbReference type="SAM" id="MobiDB-lite"/>
    </source>
</evidence>
<reference evidence="2 3" key="1">
    <citation type="submission" date="2017-06" db="EMBL/GenBank/DDBJ databases">
        <title>Complete genome sequence of Paenibacillus donghaensis KCTC 13049T isolated from East Sea sediment, South Korea.</title>
        <authorList>
            <person name="Jung B.K."/>
            <person name="Hong S.-J."/>
            <person name="Shin J.-H."/>
        </authorList>
    </citation>
    <scope>NUCLEOTIDE SEQUENCE [LARGE SCALE GENOMIC DNA]</scope>
    <source>
        <strain evidence="2 3">KCTC 13049</strain>
    </source>
</reference>
<gene>
    <name evidence="2" type="ORF">B9T62_15505</name>
</gene>
<accession>A0A2Z2K9G4</accession>